<comment type="caution">
    <text evidence="13">The sequence shown here is derived from an EMBL/GenBank/DDBJ whole genome shotgun (WGS) entry which is preliminary data.</text>
</comment>
<evidence type="ECO:0000259" key="12">
    <source>
        <dbReference type="PROSITE" id="PS51201"/>
    </source>
</evidence>
<comment type="subcellular location">
    <subcellularLocation>
        <location evidence="1">Membrane</location>
        <topology evidence="1">Multi-pass membrane protein</topology>
    </subcellularLocation>
</comment>
<evidence type="ECO:0000256" key="10">
    <source>
        <dbReference type="SAM" id="MobiDB-lite"/>
    </source>
</evidence>
<dbReference type="Proteomes" id="UP000738126">
    <property type="component" value="Unassembled WGS sequence"/>
</dbReference>
<proteinExistence type="predicted"/>
<name>A0ABS1E6K5_9GAMM</name>
<evidence type="ECO:0000256" key="3">
    <source>
        <dbReference type="ARBA" id="ARBA00022449"/>
    </source>
</evidence>
<keyword evidence="5 11" id="KW-0812">Transmembrane</keyword>
<dbReference type="SUPFAM" id="SSF51735">
    <property type="entry name" value="NAD(P)-binding Rossmann-fold domains"/>
    <property type="match status" value="1"/>
</dbReference>
<feature type="transmembrane region" description="Helical" evidence="11">
    <location>
        <begin position="179"/>
        <end position="201"/>
    </location>
</feature>
<keyword evidence="8" id="KW-0406">Ion transport</keyword>
<feature type="domain" description="RCK N-terminal" evidence="12">
    <location>
        <begin position="400"/>
        <end position="516"/>
    </location>
</feature>
<dbReference type="Pfam" id="PF02254">
    <property type="entry name" value="TrkA_N"/>
    <property type="match status" value="1"/>
</dbReference>
<dbReference type="RefSeq" id="WP_200258670.1">
    <property type="nucleotide sequence ID" value="NZ_NRSH01000067.1"/>
</dbReference>
<keyword evidence="9 11" id="KW-0472">Membrane</keyword>
<gene>
    <name evidence="13" type="ORF">CKO13_07035</name>
</gene>
<sequence length="634" mass="66815">MDLLLQVTILLVAAVTAVPLFRWLGLGATLGYLAAGVIIGPDVLGLFQETKELLDLSKVGVLLLLFVVGLELAPSKLLALRREILGLGSLQVLACAVPIGAAALALGLSGPATVLVALGLAFPSTAFALQALSERGELGAVHGRAAYSVLLFKYLAILPLMAAIPLLGAGLEGVSPGDLVLGSVQTVAVLAAVVVGGHYLLRPLFRTVAAVGATETFTAATLLVALGTAMVIELAGLDMALGAFLAGVLLADSEYRHEIYANIKPFKGLLMGLFFIAVGMSADLGLLASAPAAVLGLTLGLLATKIVAVYTVARLWGLEAAGASKLAAALPQGSELAFVLFALALQYGVMAQPAVDMVVAIVTLSMAATPPLVALNERFVVPRLDGEGTRPYDQPAGEDPPGVIIAGFGRFGQMMGRLLHSAGIRFTALDANPRQVDFLRRYGNEIYYADAANPDIQQAVRVGDADALIVAMDDIDSSVRIVEKTRERYPNVPIYAIAGSSHHAWHLRDLRAEAVVREAFATSLELGEEVLQGLGWQAEEARSAVSQFRAHDEALMDERYAVHTERTELRPDQAELANELENLFEADAEDPIDTEHDDGVDLEPEAVEEAEAEEAGYKEAAAETAGGREDKALR</sequence>
<reference evidence="13 14" key="1">
    <citation type="journal article" date="2020" name="Microorganisms">
        <title>Osmotic Adaptation and Compatible Solute Biosynthesis of Phototrophic Bacteria as Revealed from Genome Analyses.</title>
        <authorList>
            <person name="Imhoff J.F."/>
            <person name="Rahn T."/>
            <person name="Kunzel S."/>
            <person name="Keller A."/>
            <person name="Neulinger S.C."/>
        </authorList>
    </citation>
    <scope>NUCLEOTIDE SEQUENCE [LARGE SCALE GENOMIC DNA]</scope>
    <source>
        <strain evidence="13 14">DSM 15116</strain>
    </source>
</reference>
<dbReference type="Gene3D" id="3.40.50.720">
    <property type="entry name" value="NAD(P)-binding Rossmann-like Domain"/>
    <property type="match status" value="1"/>
</dbReference>
<keyword evidence="14" id="KW-1185">Reference proteome</keyword>
<dbReference type="InterPro" id="IPR036291">
    <property type="entry name" value="NAD(P)-bd_dom_sf"/>
</dbReference>
<keyword evidence="3" id="KW-0050">Antiport</keyword>
<accession>A0ABS1E6K5</accession>
<organism evidence="13 14">
    <name type="scientific">Halorhodospira neutriphila</name>
    <dbReference type="NCBI Taxonomy" id="168379"/>
    <lineage>
        <taxon>Bacteria</taxon>
        <taxon>Pseudomonadati</taxon>
        <taxon>Pseudomonadota</taxon>
        <taxon>Gammaproteobacteria</taxon>
        <taxon>Chromatiales</taxon>
        <taxon>Ectothiorhodospiraceae</taxon>
        <taxon>Halorhodospira</taxon>
    </lineage>
</organism>
<evidence type="ECO:0000256" key="1">
    <source>
        <dbReference type="ARBA" id="ARBA00004141"/>
    </source>
</evidence>
<dbReference type="PANTHER" id="PTHR46157:SF4">
    <property type="entry name" value="K(+) EFFLUX ANTIPORTER 3, CHLOROPLASTIC"/>
    <property type="match status" value="1"/>
</dbReference>
<dbReference type="PANTHER" id="PTHR46157">
    <property type="entry name" value="K(+) EFFLUX ANTIPORTER 3, CHLOROPLASTIC"/>
    <property type="match status" value="1"/>
</dbReference>
<keyword evidence="2" id="KW-0813">Transport</keyword>
<feature type="transmembrane region" description="Helical" evidence="11">
    <location>
        <begin position="221"/>
        <end position="249"/>
    </location>
</feature>
<dbReference type="InterPro" id="IPR038770">
    <property type="entry name" value="Na+/solute_symporter_sf"/>
</dbReference>
<dbReference type="InterPro" id="IPR003148">
    <property type="entry name" value="RCK_N"/>
</dbReference>
<protein>
    <recommendedName>
        <fullName evidence="12">RCK N-terminal domain-containing protein</fullName>
    </recommendedName>
</protein>
<feature type="transmembrane region" description="Helical" evidence="11">
    <location>
        <begin position="145"/>
        <end position="167"/>
    </location>
</feature>
<evidence type="ECO:0000256" key="11">
    <source>
        <dbReference type="SAM" id="Phobius"/>
    </source>
</evidence>
<dbReference type="InterPro" id="IPR006153">
    <property type="entry name" value="Cation/H_exchanger_TM"/>
</dbReference>
<evidence type="ECO:0000256" key="2">
    <source>
        <dbReference type="ARBA" id="ARBA00022448"/>
    </source>
</evidence>
<dbReference type="Gene3D" id="1.20.1530.20">
    <property type="match status" value="1"/>
</dbReference>
<evidence type="ECO:0000256" key="9">
    <source>
        <dbReference type="ARBA" id="ARBA00023136"/>
    </source>
</evidence>
<dbReference type="EMBL" id="NRSH01000067">
    <property type="protein sequence ID" value="MBK1726777.1"/>
    <property type="molecule type" value="Genomic_DNA"/>
</dbReference>
<evidence type="ECO:0000313" key="13">
    <source>
        <dbReference type="EMBL" id="MBK1726777.1"/>
    </source>
</evidence>
<feature type="transmembrane region" description="Helical" evidence="11">
    <location>
        <begin position="27"/>
        <end position="47"/>
    </location>
</feature>
<dbReference type="PROSITE" id="PS51201">
    <property type="entry name" value="RCK_N"/>
    <property type="match status" value="1"/>
</dbReference>
<feature type="transmembrane region" description="Helical" evidence="11">
    <location>
        <begin position="59"/>
        <end position="78"/>
    </location>
</feature>
<feature type="transmembrane region" description="Helical" evidence="11">
    <location>
        <begin position="84"/>
        <end position="106"/>
    </location>
</feature>
<feature type="transmembrane region" description="Helical" evidence="11">
    <location>
        <begin position="113"/>
        <end position="133"/>
    </location>
</feature>
<evidence type="ECO:0000313" key="14">
    <source>
        <dbReference type="Proteomes" id="UP000738126"/>
    </source>
</evidence>
<keyword evidence="6" id="KW-0630">Potassium</keyword>
<evidence type="ECO:0000256" key="5">
    <source>
        <dbReference type="ARBA" id="ARBA00022692"/>
    </source>
</evidence>
<evidence type="ECO:0000256" key="8">
    <source>
        <dbReference type="ARBA" id="ARBA00023065"/>
    </source>
</evidence>
<keyword evidence="7 11" id="KW-1133">Transmembrane helix</keyword>
<feature type="transmembrane region" description="Helical" evidence="11">
    <location>
        <begin position="269"/>
        <end position="288"/>
    </location>
</feature>
<feature type="region of interest" description="Disordered" evidence="10">
    <location>
        <begin position="587"/>
        <end position="634"/>
    </location>
</feature>
<evidence type="ECO:0000256" key="4">
    <source>
        <dbReference type="ARBA" id="ARBA00022538"/>
    </source>
</evidence>
<keyword evidence="4" id="KW-0633">Potassium transport</keyword>
<feature type="compositionally biased region" description="Acidic residues" evidence="10">
    <location>
        <begin position="600"/>
        <end position="614"/>
    </location>
</feature>
<dbReference type="Pfam" id="PF00999">
    <property type="entry name" value="Na_H_Exchanger"/>
    <property type="match status" value="1"/>
</dbReference>
<evidence type="ECO:0000256" key="6">
    <source>
        <dbReference type="ARBA" id="ARBA00022958"/>
    </source>
</evidence>
<evidence type="ECO:0000256" key="7">
    <source>
        <dbReference type="ARBA" id="ARBA00022989"/>
    </source>
</evidence>
<feature type="compositionally biased region" description="Basic and acidic residues" evidence="10">
    <location>
        <begin position="615"/>
        <end position="634"/>
    </location>
</feature>